<keyword evidence="2" id="KW-1133">Transmembrane helix</keyword>
<evidence type="ECO:0000313" key="4">
    <source>
        <dbReference type="Proteomes" id="UP000199029"/>
    </source>
</evidence>
<reference evidence="4" key="1">
    <citation type="submission" date="2016-10" db="EMBL/GenBank/DDBJ databases">
        <authorList>
            <person name="Varghese N."/>
            <person name="Submissions S."/>
        </authorList>
    </citation>
    <scope>NUCLEOTIDE SEQUENCE [LARGE SCALE GENOMIC DNA]</scope>
    <source>
        <strain evidence="4">OR362-8,ATCC BAA-1266,JCM 13504</strain>
    </source>
</reference>
<evidence type="ECO:0000256" key="2">
    <source>
        <dbReference type="SAM" id="Phobius"/>
    </source>
</evidence>
<proteinExistence type="predicted"/>
<keyword evidence="2" id="KW-0812">Transmembrane</keyword>
<name>A0A1I5XH68_HYMAR</name>
<protein>
    <submittedName>
        <fullName evidence="3">Uncharacterized protein</fullName>
    </submittedName>
</protein>
<feature type="transmembrane region" description="Helical" evidence="2">
    <location>
        <begin position="139"/>
        <end position="157"/>
    </location>
</feature>
<dbReference type="STRING" id="1227077.SAMN04515668_1846"/>
<dbReference type="RefSeq" id="WP_092671414.1">
    <property type="nucleotide sequence ID" value="NZ_FOXS01000002.1"/>
</dbReference>
<dbReference type="AlphaFoldDB" id="A0A1I5XH68"/>
<dbReference type="OrthoDB" id="6021991at2"/>
<evidence type="ECO:0000256" key="1">
    <source>
        <dbReference type="SAM" id="MobiDB-lite"/>
    </source>
</evidence>
<dbReference type="Proteomes" id="UP000199029">
    <property type="component" value="Unassembled WGS sequence"/>
</dbReference>
<evidence type="ECO:0000313" key="3">
    <source>
        <dbReference type="EMBL" id="SFQ31301.1"/>
    </source>
</evidence>
<keyword evidence="2" id="KW-0472">Membrane</keyword>
<feature type="region of interest" description="Disordered" evidence="1">
    <location>
        <begin position="1"/>
        <end position="47"/>
    </location>
</feature>
<sequence length="176" mass="19555">MDNTVKDPQKLPGWGVDADPKNDPTYPMRHRMNVSQDPDSKHRPDSLQPEDIEVLKSIERPQVSAVFGEAAPPAGLSGMIRRFAFKYSESHYGHWLPLLLADRVNVVEGVVDDLLHGHVPNIFVEKGYKAEWKHSPQTLVLKLAGFAAVVGGVVLLLSKKDKTIARPARGRYRTAS</sequence>
<organism evidence="3 4">
    <name type="scientific">Hymenobacter arizonensis</name>
    <name type="common">Siccationidurans arizonensis</name>
    <dbReference type="NCBI Taxonomy" id="1227077"/>
    <lineage>
        <taxon>Bacteria</taxon>
        <taxon>Pseudomonadati</taxon>
        <taxon>Bacteroidota</taxon>
        <taxon>Cytophagia</taxon>
        <taxon>Cytophagales</taxon>
        <taxon>Hymenobacteraceae</taxon>
        <taxon>Hymenobacter</taxon>
    </lineage>
</organism>
<accession>A0A1I5XH68</accession>
<gene>
    <name evidence="3" type="ORF">SAMN04515668_1846</name>
</gene>
<dbReference type="EMBL" id="FOXS01000002">
    <property type="protein sequence ID" value="SFQ31301.1"/>
    <property type="molecule type" value="Genomic_DNA"/>
</dbReference>
<keyword evidence="4" id="KW-1185">Reference proteome</keyword>